<sequence length="804" mass="92054">MSKLVVLKIGDGDFAEGFPVTLLIAEDGDRPLAEIIGKLPPAPEIPSLYSQWQSSYHSLGIGFRIKLEKATKKNFFENQFNQLIQELKYSINAWLNSEPFRFIREMLLTKLSSDETVRVIIQTKDARLRRLPWHLWDLFERYPKAEIALSAPMFDRVERSIQPKGRIRILAILGDRTGIDIESDRHFLQSIPNAEIVFLVEPQRQELNEQLWDESGWNMLFFAGHSTSEPDVNTGHIYLNPTETLTIIELKYALKRAIDRGLELAIFNSCDGLGLAQELAHLHIPQIIVMREPVPDLVAKEFLKYFLNSFSSGKSLYLAVREARERLQGLENLFPCASWLPVIYQNPAESPVTWQQMLNPIPEGSIQNFVTLLGVNSSYVQLSSWGNDISDQAPDLILYIKYEVSQNQPLLSFSLFQKGKPELKFSPVKLDGSLEIYANILHNKLTEIIEMTNPKRGVRHEVFTESTLITGRKLVPVKQPTRVSLNSVDKKLKKIGHKLWKELIPSELKTIYAQNREIWHNKTLFVISDEPFIPWEMVWPYDARNNWEDKEPWCISMRMTCWLRRDTQDNSQEVAPTQLSLNKLACLVPKDSGLQYAHQEQEFLRRLVSQHNLCDVSPAHSDLSEVLHLLENGHYNWFHIAAQNRELNPDILDDASAICLEDGEYLTLDDVLGLEIEKHIYNSRPAFFFNVSHSSRQAWGLTGLGGWPTRLLSAGAGLFLAPWWRISDDLALEFAKTFYQELLNGQTVAEAVRLSRLAIHRTGDPTWVAYRVYAHPNARVGLLIEPTSAECTAWELVKPTSAVR</sequence>
<dbReference type="Pfam" id="PF12770">
    <property type="entry name" value="CHAT"/>
    <property type="match status" value="2"/>
</dbReference>
<proteinExistence type="predicted"/>
<dbReference type="Proteomes" id="UP001576784">
    <property type="component" value="Unassembled WGS sequence"/>
</dbReference>
<accession>A0ABV4XIR1</accession>
<feature type="domain" description="CHAT" evidence="1">
    <location>
        <begin position="494"/>
        <end position="762"/>
    </location>
</feature>
<evidence type="ECO:0000259" key="1">
    <source>
        <dbReference type="Pfam" id="PF12770"/>
    </source>
</evidence>
<comment type="caution">
    <text evidence="2">The sequence shown here is derived from an EMBL/GenBank/DDBJ whole genome shotgun (WGS) entry which is preliminary data.</text>
</comment>
<gene>
    <name evidence="2" type="ORF">ACE1CI_01550</name>
</gene>
<evidence type="ECO:0000313" key="2">
    <source>
        <dbReference type="EMBL" id="MFB2891606.1"/>
    </source>
</evidence>
<dbReference type="InterPro" id="IPR024983">
    <property type="entry name" value="CHAT_dom"/>
</dbReference>
<protein>
    <submittedName>
        <fullName evidence="2">CHAT domain-containing protein</fullName>
    </submittedName>
</protein>
<keyword evidence="3" id="KW-1185">Reference proteome</keyword>
<reference evidence="2 3" key="1">
    <citation type="submission" date="2024-09" db="EMBL/GenBank/DDBJ databases">
        <title>Floridaenema gen nov. (Aerosakkonemataceae, Aerosakkonematales ord. nov., Cyanobacteria) from benthic tropical and subtropical fresh waters, with the description of four new species.</title>
        <authorList>
            <person name="Moretto J.A."/>
            <person name="Berthold D.E."/>
            <person name="Lefler F.W."/>
            <person name="Huang I.-S."/>
            <person name="Laughinghouse H. IV."/>
        </authorList>
    </citation>
    <scope>NUCLEOTIDE SEQUENCE [LARGE SCALE GENOMIC DNA]</scope>
    <source>
        <strain evidence="2 3">BLCC-F50</strain>
    </source>
</reference>
<dbReference type="RefSeq" id="WP_413261284.1">
    <property type="nucleotide sequence ID" value="NZ_JBHFNR010000015.1"/>
</dbReference>
<evidence type="ECO:0000313" key="3">
    <source>
        <dbReference type="Proteomes" id="UP001576784"/>
    </source>
</evidence>
<dbReference type="EMBL" id="JBHFNR010000015">
    <property type="protein sequence ID" value="MFB2891606.1"/>
    <property type="molecule type" value="Genomic_DNA"/>
</dbReference>
<name>A0ABV4XIR1_9CYAN</name>
<feature type="domain" description="CHAT" evidence="1">
    <location>
        <begin position="195"/>
        <end position="333"/>
    </location>
</feature>
<organism evidence="2 3">
    <name type="scientific">Floridaenema flaviceps BLCC-F50</name>
    <dbReference type="NCBI Taxonomy" id="3153642"/>
    <lineage>
        <taxon>Bacteria</taxon>
        <taxon>Bacillati</taxon>
        <taxon>Cyanobacteriota</taxon>
        <taxon>Cyanophyceae</taxon>
        <taxon>Oscillatoriophycideae</taxon>
        <taxon>Aerosakkonematales</taxon>
        <taxon>Aerosakkonemataceae</taxon>
        <taxon>Floridanema</taxon>
        <taxon>Floridanema flaviceps</taxon>
    </lineage>
</organism>